<evidence type="ECO:0000313" key="5">
    <source>
        <dbReference type="Proteomes" id="UP000242752"/>
    </source>
</evidence>
<keyword evidence="1" id="KW-0547">Nucleotide-binding</keyword>
<evidence type="ECO:0000256" key="2">
    <source>
        <dbReference type="ARBA" id="ARBA00022840"/>
    </source>
</evidence>
<dbReference type="InterPro" id="IPR003593">
    <property type="entry name" value="AAA+_ATPase"/>
</dbReference>
<dbReference type="GO" id="GO:0005524">
    <property type="term" value="F:ATP binding"/>
    <property type="evidence" value="ECO:0007669"/>
    <property type="project" value="UniProtKB-KW"/>
</dbReference>
<dbReference type="Proteomes" id="UP000242752">
    <property type="component" value="Unassembled WGS sequence"/>
</dbReference>
<keyword evidence="5" id="KW-1185">Reference proteome</keyword>
<protein>
    <submittedName>
        <fullName evidence="4">Iron ABC transporter ATP-binding protein</fullName>
    </submittedName>
</protein>
<dbReference type="InterPro" id="IPR027417">
    <property type="entry name" value="P-loop_NTPase"/>
</dbReference>
<dbReference type="SUPFAM" id="SSF52540">
    <property type="entry name" value="P-loop containing nucleoside triphosphate hydrolases"/>
    <property type="match status" value="1"/>
</dbReference>
<proteinExistence type="predicted"/>
<reference evidence="4 5" key="1">
    <citation type="submission" date="2017-08" db="EMBL/GenBank/DDBJ databases">
        <title>Draft genome sequences of 64 type strains of genus Staph aureus.</title>
        <authorList>
            <person name="Cole K."/>
            <person name="Golubchik T."/>
            <person name="Russell J."/>
            <person name="Foster D."/>
            <person name="Llewelyn M."/>
            <person name="Wilson D."/>
            <person name="Crook D."/>
            <person name="Paul J."/>
        </authorList>
    </citation>
    <scope>NUCLEOTIDE SEQUENCE [LARGE SCALE GENOMIC DNA]</scope>
    <source>
        <strain evidence="4 5">DSM 21968</strain>
    </source>
</reference>
<gene>
    <name evidence="4" type="ORF">CD122_05105</name>
</gene>
<name>A0A2K3YR54_9STAP</name>
<dbReference type="EMBL" id="PPRF01000030">
    <property type="protein sequence ID" value="PNZ28081.1"/>
    <property type="molecule type" value="Genomic_DNA"/>
</dbReference>
<sequence length="258" mass="29068">MIILKEMAKRKGGQQLLQDISWHIQPGEKWLVYGMNGAGKSTLLNIITAYDFATQGEVSLFGMTPGREGYSAHRVHEQIGYVSGSLRDRFAEGERVRDVVLSGIYKSIGVYQTPTEQDVALAQHMLARFDMTRFENDYFGRLSTGEQQRVLLARALVTRPKLLILDEPCNGLDFVGREQLLDMLTGMHDDYSDMAVIYVTHFVEEVTADFTHALLLKQGVARASGPIAETLTSGHLTELFDMPVTLQHQQGRYQMIRQ</sequence>
<dbReference type="PROSITE" id="PS50893">
    <property type="entry name" value="ABC_TRANSPORTER_2"/>
    <property type="match status" value="1"/>
</dbReference>
<comment type="caution">
    <text evidence="4">The sequence shown here is derived from an EMBL/GenBank/DDBJ whole genome shotgun (WGS) entry which is preliminary data.</text>
</comment>
<dbReference type="GO" id="GO:0016887">
    <property type="term" value="F:ATP hydrolysis activity"/>
    <property type="evidence" value="ECO:0007669"/>
    <property type="project" value="InterPro"/>
</dbReference>
<dbReference type="RefSeq" id="WP_103357925.1">
    <property type="nucleotide sequence ID" value="NZ_PPRF01000030.1"/>
</dbReference>
<accession>A0A2K3YR54</accession>
<dbReference type="AlphaFoldDB" id="A0A2K3YR54"/>
<dbReference type="OrthoDB" id="9789994at2"/>
<keyword evidence="2 4" id="KW-0067">ATP-binding</keyword>
<dbReference type="PANTHER" id="PTHR43158">
    <property type="entry name" value="SKFA PEPTIDE EXPORT ATP-BINDING PROTEIN SKFE"/>
    <property type="match status" value="1"/>
</dbReference>
<dbReference type="Pfam" id="PF00005">
    <property type="entry name" value="ABC_tran"/>
    <property type="match status" value="1"/>
</dbReference>
<organism evidence="4 5">
    <name type="scientific">Staphylococcus rostri</name>
    <dbReference type="NCBI Taxonomy" id="522262"/>
    <lineage>
        <taxon>Bacteria</taxon>
        <taxon>Bacillati</taxon>
        <taxon>Bacillota</taxon>
        <taxon>Bacilli</taxon>
        <taxon>Bacillales</taxon>
        <taxon>Staphylococcaceae</taxon>
        <taxon>Staphylococcus</taxon>
    </lineage>
</organism>
<evidence type="ECO:0000256" key="1">
    <source>
        <dbReference type="ARBA" id="ARBA00022741"/>
    </source>
</evidence>
<evidence type="ECO:0000313" key="4">
    <source>
        <dbReference type="EMBL" id="PNZ28081.1"/>
    </source>
</evidence>
<dbReference type="PANTHER" id="PTHR43158:SF2">
    <property type="entry name" value="SKFA PEPTIDE EXPORT ATP-BINDING PROTEIN SKFE"/>
    <property type="match status" value="1"/>
</dbReference>
<evidence type="ECO:0000259" key="3">
    <source>
        <dbReference type="PROSITE" id="PS50893"/>
    </source>
</evidence>
<feature type="domain" description="ABC transporter" evidence="3">
    <location>
        <begin position="2"/>
        <end position="243"/>
    </location>
</feature>
<dbReference type="SMART" id="SM00382">
    <property type="entry name" value="AAA"/>
    <property type="match status" value="1"/>
</dbReference>
<dbReference type="InterPro" id="IPR003439">
    <property type="entry name" value="ABC_transporter-like_ATP-bd"/>
</dbReference>
<dbReference type="Gene3D" id="3.40.50.300">
    <property type="entry name" value="P-loop containing nucleotide triphosphate hydrolases"/>
    <property type="match status" value="1"/>
</dbReference>